<feature type="signal peptide" evidence="1">
    <location>
        <begin position="1"/>
        <end position="19"/>
    </location>
</feature>
<dbReference type="EMBL" id="BPLR01020613">
    <property type="protein sequence ID" value="GIX80660.1"/>
    <property type="molecule type" value="Genomic_DNA"/>
</dbReference>
<name>A0AAV4N9Z5_CAEEX</name>
<dbReference type="Proteomes" id="UP001054945">
    <property type="component" value="Unassembled WGS sequence"/>
</dbReference>
<dbReference type="AlphaFoldDB" id="A0AAV4N9Z5"/>
<sequence>MAFSLATSVLAVLVALAHSRTFNDIVKMDRMMVDPDEELSPRVIGGRDALERENSLGWLHSTIKDDLSVVLS</sequence>
<evidence type="ECO:0000256" key="1">
    <source>
        <dbReference type="SAM" id="SignalP"/>
    </source>
</evidence>
<evidence type="ECO:0000313" key="3">
    <source>
        <dbReference type="Proteomes" id="UP001054945"/>
    </source>
</evidence>
<comment type="caution">
    <text evidence="2">The sequence shown here is derived from an EMBL/GenBank/DDBJ whole genome shotgun (WGS) entry which is preliminary data.</text>
</comment>
<feature type="chain" id="PRO_5043371717" evidence="1">
    <location>
        <begin position="20"/>
        <end position="72"/>
    </location>
</feature>
<evidence type="ECO:0000313" key="2">
    <source>
        <dbReference type="EMBL" id="GIX80660.1"/>
    </source>
</evidence>
<organism evidence="2 3">
    <name type="scientific">Caerostris extrusa</name>
    <name type="common">Bark spider</name>
    <name type="synonym">Caerostris bankana</name>
    <dbReference type="NCBI Taxonomy" id="172846"/>
    <lineage>
        <taxon>Eukaryota</taxon>
        <taxon>Metazoa</taxon>
        <taxon>Ecdysozoa</taxon>
        <taxon>Arthropoda</taxon>
        <taxon>Chelicerata</taxon>
        <taxon>Arachnida</taxon>
        <taxon>Araneae</taxon>
        <taxon>Araneomorphae</taxon>
        <taxon>Entelegynae</taxon>
        <taxon>Araneoidea</taxon>
        <taxon>Araneidae</taxon>
        <taxon>Caerostris</taxon>
    </lineage>
</organism>
<keyword evidence="3" id="KW-1185">Reference proteome</keyword>
<reference evidence="2 3" key="1">
    <citation type="submission" date="2021-06" db="EMBL/GenBank/DDBJ databases">
        <title>Caerostris extrusa draft genome.</title>
        <authorList>
            <person name="Kono N."/>
            <person name="Arakawa K."/>
        </authorList>
    </citation>
    <scope>NUCLEOTIDE SEQUENCE [LARGE SCALE GENOMIC DNA]</scope>
</reference>
<accession>A0AAV4N9Z5</accession>
<gene>
    <name evidence="2" type="ORF">CEXT_6991</name>
</gene>
<proteinExistence type="predicted"/>
<protein>
    <submittedName>
        <fullName evidence="2">Uncharacterized protein</fullName>
    </submittedName>
</protein>
<keyword evidence="1" id="KW-0732">Signal</keyword>